<evidence type="ECO:0000313" key="3">
    <source>
        <dbReference type="EMBL" id="KAK5114131.1"/>
    </source>
</evidence>
<feature type="compositionally biased region" description="Polar residues" evidence="1">
    <location>
        <begin position="306"/>
        <end position="323"/>
    </location>
</feature>
<gene>
    <name evidence="3" type="ORF">LTR62_002701</name>
</gene>
<accession>A0AAN7YHB4</accession>
<feature type="compositionally biased region" description="Acidic residues" evidence="1">
    <location>
        <begin position="348"/>
        <end position="366"/>
    </location>
</feature>
<evidence type="ECO:0000259" key="2">
    <source>
        <dbReference type="Pfam" id="PF09816"/>
    </source>
</evidence>
<dbReference type="Proteomes" id="UP001310890">
    <property type="component" value="Unassembled WGS sequence"/>
</dbReference>
<evidence type="ECO:0000256" key="1">
    <source>
        <dbReference type="SAM" id="MobiDB-lite"/>
    </source>
</evidence>
<evidence type="ECO:0000313" key="4">
    <source>
        <dbReference type="Proteomes" id="UP001310890"/>
    </source>
</evidence>
<feature type="compositionally biased region" description="Basic and acidic residues" evidence="1">
    <location>
        <begin position="155"/>
        <end position="176"/>
    </location>
</feature>
<feature type="region of interest" description="Disordered" evidence="1">
    <location>
        <begin position="404"/>
        <end position="426"/>
    </location>
</feature>
<feature type="domain" description="Transcription elongation factor Eaf N-terminal" evidence="2">
    <location>
        <begin position="11"/>
        <end position="110"/>
    </location>
</feature>
<feature type="compositionally biased region" description="Acidic residues" evidence="1">
    <location>
        <begin position="417"/>
        <end position="426"/>
    </location>
</feature>
<organism evidence="3 4">
    <name type="scientific">Meristemomyces frigidus</name>
    <dbReference type="NCBI Taxonomy" id="1508187"/>
    <lineage>
        <taxon>Eukaryota</taxon>
        <taxon>Fungi</taxon>
        <taxon>Dikarya</taxon>
        <taxon>Ascomycota</taxon>
        <taxon>Pezizomycotina</taxon>
        <taxon>Dothideomycetes</taxon>
        <taxon>Dothideomycetidae</taxon>
        <taxon>Mycosphaerellales</taxon>
        <taxon>Teratosphaeriaceae</taxon>
        <taxon>Meristemomyces</taxon>
    </lineage>
</organism>
<reference evidence="3" key="1">
    <citation type="submission" date="2023-08" db="EMBL/GenBank/DDBJ databases">
        <title>Black Yeasts Isolated from many extreme environments.</title>
        <authorList>
            <person name="Coleine C."/>
            <person name="Stajich J.E."/>
            <person name="Selbmann L."/>
        </authorList>
    </citation>
    <scope>NUCLEOTIDE SEQUENCE</scope>
    <source>
        <strain evidence="3">CCFEE 5401</strain>
    </source>
</reference>
<dbReference type="EMBL" id="JAVRRL010000019">
    <property type="protein sequence ID" value="KAK5114131.1"/>
    <property type="molecule type" value="Genomic_DNA"/>
</dbReference>
<dbReference type="AlphaFoldDB" id="A0AAN7YHB4"/>
<dbReference type="InterPro" id="IPR019194">
    <property type="entry name" value="Tscrpt_elong_fac_Eaf_N"/>
</dbReference>
<feature type="region of interest" description="Disordered" evidence="1">
    <location>
        <begin position="116"/>
        <end position="366"/>
    </location>
</feature>
<feature type="compositionally biased region" description="Basic and acidic residues" evidence="1">
    <location>
        <begin position="253"/>
        <end position="263"/>
    </location>
</feature>
<comment type="caution">
    <text evidence="3">The sequence shown here is derived from an EMBL/GenBank/DDBJ whole genome shotgun (WGS) entry which is preliminary data.</text>
</comment>
<feature type="compositionally biased region" description="Polar residues" evidence="1">
    <location>
        <begin position="332"/>
        <end position="342"/>
    </location>
</feature>
<sequence length="426" mass="45915">MSIDIKAPATYDLRLGESLTKPAGSKRYSSIRYNHRPSLQRAEGTTRRIIKNSANTASELLLEDGTDTYTYAGRSEEAEESYVLILREGADDRSAMLEKLSRDWVFNLTATSSEPDVEVLKKRHPQLSHDETDQSDILGSQEADKEVPIDPDNPFDYRHYLKLVAEPKGKPAEAETPRSALGTPAHTRTASGTPLARPAKRATDSALVPQRKRKAQPQKPETASSKRIETAEPSQPGFSQKKPRKPQLNETPPKARPDCEPLARELPSSDGELVLENDSKPAPSKKAMSLALTGQLGPSGPRSLHSAASTPASHALQSANEPDNASELGRKGSSSPELTQSYGFDFKSDDEDADADADADADVEDLELPAPAAVQRVSVGSATVTTAALPEEDDLDAQLAAAMAEEDGAPVSLGVAQEEEEESEEE</sequence>
<name>A0AAN7YHB4_9PEZI</name>
<proteinExistence type="predicted"/>
<dbReference type="Pfam" id="PF09816">
    <property type="entry name" value="EAF"/>
    <property type="match status" value="1"/>
</dbReference>
<protein>
    <recommendedName>
        <fullName evidence="2">Transcription elongation factor Eaf N-terminal domain-containing protein</fullName>
    </recommendedName>
</protein>